<keyword evidence="4 6" id="KW-1133">Transmembrane helix</keyword>
<evidence type="ECO:0000256" key="1">
    <source>
        <dbReference type="ARBA" id="ARBA00004127"/>
    </source>
</evidence>
<feature type="transmembrane region" description="Helical" evidence="6">
    <location>
        <begin position="25"/>
        <end position="48"/>
    </location>
</feature>
<feature type="transmembrane region" description="Helical" evidence="6">
    <location>
        <begin position="428"/>
        <end position="447"/>
    </location>
</feature>
<keyword evidence="2" id="KW-0813">Transport</keyword>
<dbReference type="InterPro" id="IPR050495">
    <property type="entry name" value="ATG22/LtaA_families"/>
</dbReference>
<feature type="transmembrane region" description="Helical" evidence="6">
    <location>
        <begin position="291"/>
        <end position="311"/>
    </location>
</feature>
<accession>A0A845M0S2</accession>
<reference evidence="7 8" key="1">
    <citation type="submission" date="2019-12" db="EMBL/GenBank/DDBJ databases">
        <title>Maritimibacter sp. nov. sp. isolated from sea sand.</title>
        <authorList>
            <person name="Kim J."/>
            <person name="Jeong S.E."/>
            <person name="Jung H.S."/>
            <person name="Jeon C.O."/>
        </authorList>
    </citation>
    <scope>NUCLEOTIDE SEQUENCE [LARGE SCALE GENOMIC DNA]</scope>
    <source>
        <strain evidence="7 8">DP07</strain>
    </source>
</reference>
<feature type="transmembrane region" description="Helical" evidence="6">
    <location>
        <begin position="257"/>
        <end position="279"/>
    </location>
</feature>
<dbReference type="SUPFAM" id="SSF103473">
    <property type="entry name" value="MFS general substrate transporter"/>
    <property type="match status" value="1"/>
</dbReference>
<dbReference type="Gene3D" id="1.20.1250.20">
    <property type="entry name" value="MFS general substrate transporter like domains"/>
    <property type="match status" value="2"/>
</dbReference>
<protein>
    <submittedName>
        <fullName evidence="7">MFS transporter</fullName>
    </submittedName>
</protein>
<evidence type="ECO:0000256" key="2">
    <source>
        <dbReference type="ARBA" id="ARBA00022448"/>
    </source>
</evidence>
<dbReference type="InterPro" id="IPR024671">
    <property type="entry name" value="Atg22-like"/>
</dbReference>
<evidence type="ECO:0000256" key="5">
    <source>
        <dbReference type="ARBA" id="ARBA00023136"/>
    </source>
</evidence>
<keyword evidence="3 6" id="KW-0812">Transmembrane</keyword>
<comment type="subcellular location">
    <subcellularLocation>
        <location evidence="1">Endomembrane system</location>
        <topology evidence="1">Multi-pass membrane protein</topology>
    </subcellularLocation>
</comment>
<feature type="transmembrane region" description="Helical" evidence="6">
    <location>
        <begin position="159"/>
        <end position="178"/>
    </location>
</feature>
<evidence type="ECO:0000313" key="7">
    <source>
        <dbReference type="EMBL" id="MZR13635.1"/>
    </source>
</evidence>
<feature type="transmembrane region" description="Helical" evidence="6">
    <location>
        <begin position="92"/>
        <end position="110"/>
    </location>
</feature>
<keyword evidence="5 6" id="KW-0472">Membrane</keyword>
<dbReference type="PANTHER" id="PTHR23519:SF1">
    <property type="entry name" value="AUTOPHAGY-RELATED PROTEIN 22"/>
    <property type="match status" value="1"/>
</dbReference>
<dbReference type="Pfam" id="PF11700">
    <property type="entry name" value="ATG22"/>
    <property type="match status" value="1"/>
</dbReference>
<name>A0A845M0S2_9RHOB</name>
<feature type="transmembrane region" description="Helical" evidence="6">
    <location>
        <begin position="400"/>
        <end position="422"/>
    </location>
</feature>
<dbReference type="PANTHER" id="PTHR23519">
    <property type="entry name" value="AUTOPHAGY-RELATED PROTEIN 22"/>
    <property type="match status" value="1"/>
</dbReference>
<keyword evidence="8" id="KW-1185">Reference proteome</keyword>
<feature type="transmembrane region" description="Helical" evidence="6">
    <location>
        <begin position="361"/>
        <end position="380"/>
    </location>
</feature>
<gene>
    <name evidence="7" type="ORF">GQE99_11465</name>
</gene>
<dbReference type="GO" id="GO:0012505">
    <property type="term" value="C:endomembrane system"/>
    <property type="evidence" value="ECO:0007669"/>
    <property type="project" value="UniProtKB-SubCell"/>
</dbReference>
<feature type="transmembrane region" description="Helical" evidence="6">
    <location>
        <begin position="323"/>
        <end position="341"/>
    </location>
</feature>
<dbReference type="RefSeq" id="WP_161351757.1">
    <property type="nucleotide sequence ID" value="NZ_WTUX01000012.1"/>
</dbReference>
<feature type="transmembrane region" description="Helical" evidence="6">
    <location>
        <begin position="206"/>
        <end position="225"/>
    </location>
</feature>
<dbReference type="EMBL" id="WTUX01000012">
    <property type="protein sequence ID" value="MZR13635.1"/>
    <property type="molecule type" value="Genomic_DNA"/>
</dbReference>
<evidence type="ECO:0000256" key="3">
    <source>
        <dbReference type="ARBA" id="ARBA00022692"/>
    </source>
</evidence>
<feature type="transmembrane region" description="Helical" evidence="6">
    <location>
        <begin position="60"/>
        <end position="80"/>
    </location>
</feature>
<evidence type="ECO:0000313" key="8">
    <source>
        <dbReference type="Proteomes" id="UP000467322"/>
    </source>
</evidence>
<sequence length="459" mass="49379">MAAGENKRIWGWYWFDWASQPYHTVLLTFIYGPFFASVATAFFLSTGMGEAAADARAQTVWSMGLTITGLIIGFGGPILGALADTSGRRRPWIYVFSILYVLGAWALWYTDPDGGNMWAMLVAFGIGFIGAEFALIFVNAQLPGLVEDEAVGKTSGTGFAFGYIGGISALVIMLALFVEQSGGKTLIGLEPGLGLLDPDRFEGTRIVGPFVAVWFLVFMVPYFLWVREDHIPRRKHSLSGAMEGLGRSIRLLKDRRSLLNFLLSSMFYRDALNGLYGFGGVYATLVLDWQVTSIGIFGIISALSAALFSWLGGKVDSTLGPKPVIIGAIIALICVIVTIVFMDRDTFFGVELAEGSKLPDIVMFAAGIVIGGMGGTLQAASRSLMVRHTDPVAPTESFGLYGLSGRATAFIAPALIGLFTSLTGSARLGVSPLILLFLLGLVLLLWVRPDGEEYAKNVA</sequence>
<dbReference type="Proteomes" id="UP000467322">
    <property type="component" value="Unassembled WGS sequence"/>
</dbReference>
<dbReference type="InterPro" id="IPR036259">
    <property type="entry name" value="MFS_trans_sf"/>
</dbReference>
<feature type="transmembrane region" description="Helical" evidence="6">
    <location>
        <begin position="116"/>
        <end position="138"/>
    </location>
</feature>
<organism evidence="7 8">
    <name type="scientific">Maritimibacter harenae</name>
    <dbReference type="NCBI Taxonomy" id="2606218"/>
    <lineage>
        <taxon>Bacteria</taxon>
        <taxon>Pseudomonadati</taxon>
        <taxon>Pseudomonadota</taxon>
        <taxon>Alphaproteobacteria</taxon>
        <taxon>Rhodobacterales</taxon>
        <taxon>Roseobacteraceae</taxon>
        <taxon>Maritimibacter</taxon>
    </lineage>
</organism>
<comment type="caution">
    <text evidence="7">The sequence shown here is derived from an EMBL/GenBank/DDBJ whole genome shotgun (WGS) entry which is preliminary data.</text>
</comment>
<evidence type="ECO:0000256" key="6">
    <source>
        <dbReference type="SAM" id="Phobius"/>
    </source>
</evidence>
<evidence type="ECO:0000256" key="4">
    <source>
        <dbReference type="ARBA" id="ARBA00022989"/>
    </source>
</evidence>
<dbReference type="AlphaFoldDB" id="A0A845M0S2"/>
<proteinExistence type="predicted"/>